<keyword evidence="7 8" id="KW-0472">Membrane</keyword>
<evidence type="ECO:0000313" key="12">
    <source>
        <dbReference type="Proteomes" id="UP000074294"/>
    </source>
</evidence>
<dbReference type="InterPro" id="IPR058533">
    <property type="entry name" value="Cation_efflux_TM"/>
</dbReference>
<dbReference type="InterPro" id="IPR027470">
    <property type="entry name" value="Cation_efflux_CTD"/>
</dbReference>
<evidence type="ECO:0000256" key="1">
    <source>
        <dbReference type="ARBA" id="ARBA00004141"/>
    </source>
</evidence>
<keyword evidence="5 8" id="KW-1133">Transmembrane helix</keyword>
<dbReference type="STRING" id="1776334.APZ16_04700"/>
<evidence type="ECO:0000259" key="10">
    <source>
        <dbReference type="Pfam" id="PF16916"/>
    </source>
</evidence>
<sequence>MVDRLAVYVDGRLRSGLRLRMALLLTSAMFVAELFGGILSNSLSLIGDAGHMVMDAAALSVGVIALRLAQRPATKERTYGHYRLEILAALFNGVLLVVIALYLFFEAYHRFTGPVVVQAPLMLAFAVAGLVVNFLSLYILWGVRKENLNVKGAFFHVLSDTLSSLGVIVAAVIIYFTHLFLVDALMGILIGGIILRSAFGLFSESGRVLLEAVPEGIDLEEVKRKMEEVAGVLEVHDLHLWSISSGINAMSGHIVIDDQKLSKAEEISRQVTELLRKNFNIIHTTIQLECKGCQSPFVCPLSGEG</sequence>
<gene>
    <name evidence="11" type="ORF">APZ16_04700</name>
</gene>
<dbReference type="InterPro" id="IPR036837">
    <property type="entry name" value="Cation_efflux_CTD_sf"/>
</dbReference>
<comment type="caution">
    <text evidence="11">The sequence shown here is derived from an EMBL/GenBank/DDBJ whole genome shotgun (WGS) entry which is preliminary data.</text>
</comment>
<dbReference type="SUPFAM" id="SSF161111">
    <property type="entry name" value="Cation efflux protein transmembrane domain-like"/>
    <property type="match status" value="1"/>
</dbReference>
<evidence type="ECO:0000256" key="7">
    <source>
        <dbReference type="ARBA" id="ARBA00023136"/>
    </source>
</evidence>
<name>A0A147JS49_HADYE</name>
<evidence type="ECO:0000256" key="5">
    <source>
        <dbReference type="ARBA" id="ARBA00022989"/>
    </source>
</evidence>
<keyword evidence="6" id="KW-0406">Ion transport</keyword>
<protein>
    <recommendedName>
        <fullName evidence="13">Cation transporter</fullName>
    </recommendedName>
</protein>
<dbReference type="Gene3D" id="3.30.70.1350">
    <property type="entry name" value="Cation efflux protein, cytoplasmic domain"/>
    <property type="match status" value="1"/>
</dbReference>
<dbReference type="Pfam" id="PF01545">
    <property type="entry name" value="Cation_efflux"/>
    <property type="match status" value="1"/>
</dbReference>
<dbReference type="GO" id="GO:0005385">
    <property type="term" value="F:zinc ion transmembrane transporter activity"/>
    <property type="evidence" value="ECO:0007669"/>
    <property type="project" value="TreeGrafter"/>
</dbReference>
<dbReference type="AlphaFoldDB" id="A0A147JS49"/>
<evidence type="ECO:0008006" key="13">
    <source>
        <dbReference type="Google" id="ProtNLM"/>
    </source>
</evidence>
<dbReference type="InterPro" id="IPR027469">
    <property type="entry name" value="Cation_efflux_TMD_sf"/>
</dbReference>
<dbReference type="Gene3D" id="1.20.1510.10">
    <property type="entry name" value="Cation efflux protein transmembrane domain"/>
    <property type="match status" value="1"/>
</dbReference>
<evidence type="ECO:0000313" key="11">
    <source>
        <dbReference type="EMBL" id="KUO39297.1"/>
    </source>
</evidence>
<dbReference type="InterPro" id="IPR002524">
    <property type="entry name" value="Cation_efflux"/>
</dbReference>
<evidence type="ECO:0000256" key="2">
    <source>
        <dbReference type="ARBA" id="ARBA00008873"/>
    </source>
</evidence>
<dbReference type="EMBL" id="LQMQ01000067">
    <property type="protein sequence ID" value="KUO39297.1"/>
    <property type="molecule type" value="Genomic_DNA"/>
</dbReference>
<evidence type="ECO:0000256" key="6">
    <source>
        <dbReference type="ARBA" id="ARBA00023065"/>
    </source>
</evidence>
<accession>A0A147JS49</accession>
<reference evidence="11 12" key="1">
    <citation type="journal article" date="2016" name="Nat. Microbiol.">
        <title>Genomic inference of the metabolism of cosmopolitan subsurface Archaea, Hadesarchaea.</title>
        <authorList>
            <person name="Baker B.J."/>
            <person name="Saw J.H."/>
            <person name="Lind A.E."/>
            <person name="Lazar C.S."/>
            <person name="Hinrichs K.-U."/>
            <person name="Teske A.P."/>
            <person name="Ettema T.J."/>
        </authorList>
    </citation>
    <scope>NUCLEOTIDE SEQUENCE [LARGE SCALE GENOMIC DNA]</scope>
</reference>
<feature type="domain" description="Cation efflux protein cytoplasmic" evidence="10">
    <location>
        <begin position="214"/>
        <end position="289"/>
    </location>
</feature>
<dbReference type="SUPFAM" id="SSF160240">
    <property type="entry name" value="Cation efflux protein cytoplasmic domain-like"/>
    <property type="match status" value="1"/>
</dbReference>
<dbReference type="PANTHER" id="PTHR11562:SF17">
    <property type="entry name" value="RE54080P-RELATED"/>
    <property type="match status" value="1"/>
</dbReference>
<comment type="subcellular location">
    <subcellularLocation>
        <location evidence="1">Membrane</location>
        <topology evidence="1">Multi-pass membrane protein</topology>
    </subcellularLocation>
</comment>
<feature type="transmembrane region" description="Helical" evidence="8">
    <location>
        <begin position="184"/>
        <end position="202"/>
    </location>
</feature>
<evidence type="ECO:0000256" key="4">
    <source>
        <dbReference type="ARBA" id="ARBA00022692"/>
    </source>
</evidence>
<dbReference type="NCBIfam" id="TIGR01297">
    <property type="entry name" value="CDF"/>
    <property type="match status" value="1"/>
</dbReference>
<comment type="similarity">
    <text evidence="2">Belongs to the cation diffusion facilitator (CDF) transporter (TC 2.A.4) family. SLC30A subfamily.</text>
</comment>
<dbReference type="Proteomes" id="UP000074294">
    <property type="component" value="Unassembled WGS sequence"/>
</dbReference>
<organism evidence="11 12">
    <name type="scientific">Hadarchaeum yellowstonense</name>
    <dbReference type="NCBI Taxonomy" id="1776334"/>
    <lineage>
        <taxon>Archaea</taxon>
        <taxon>Methanobacteriati</taxon>
        <taxon>Candidatus Hadarchaeota</taxon>
        <taxon>Candidatus Hadarchaeia</taxon>
        <taxon>Candidatus Hadarchaeales</taxon>
        <taxon>Candidatus Hadarchaeaceae</taxon>
        <taxon>Candidatus Hadarchaeum</taxon>
    </lineage>
</organism>
<dbReference type="Pfam" id="PF16916">
    <property type="entry name" value="ZT_dimer"/>
    <property type="match status" value="1"/>
</dbReference>
<feature type="transmembrane region" description="Helical" evidence="8">
    <location>
        <begin position="86"/>
        <end position="105"/>
    </location>
</feature>
<evidence type="ECO:0000256" key="3">
    <source>
        <dbReference type="ARBA" id="ARBA00022448"/>
    </source>
</evidence>
<keyword evidence="3" id="KW-0813">Transport</keyword>
<dbReference type="GO" id="GO:0005886">
    <property type="term" value="C:plasma membrane"/>
    <property type="evidence" value="ECO:0007669"/>
    <property type="project" value="TreeGrafter"/>
</dbReference>
<feature type="domain" description="Cation efflux protein transmembrane" evidence="9">
    <location>
        <begin position="21"/>
        <end position="210"/>
    </location>
</feature>
<evidence type="ECO:0000259" key="9">
    <source>
        <dbReference type="Pfam" id="PF01545"/>
    </source>
</evidence>
<dbReference type="InterPro" id="IPR050681">
    <property type="entry name" value="CDF/SLC30A"/>
</dbReference>
<proteinExistence type="inferred from homology"/>
<dbReference type="PANTHER" id="PTHR11562">
    <property type="entry name" value="CATION EFFLUX PROTEIN/ ZINC TRANSPORTER"/>
    <property type="match status" value="1"/>
</dbReference>
<feature type="transmembrane region" description="Helical" evidence="8">
    <location>
        <begin position="153"/>
        <end position="178"/>
    </location>
</feature>
<feature type="transmembrane region" description="Helical" evidence="8">
    <location>
        <begin position="117"/>
        <end position="141"/>
    </location>
</feature>
<feature type="transmembrane region" description="Helical" evidence="8">
    <location>
        <begin position="45"/>
        <end position="66"/>
    </location>
</feature>
<evidence type="ECO:0000256" key="8">
    <source>
        <dbReference type="SAM" id="Phobius"/>
    </source>
</evidence>
<keyword evidence="4 8" id="KW-0812">Transmembrane</keyword>
<feature type="transmembrane region" description="Helical" evidence="8">
    <location>
        <begin position="21"/>
        <end position="39"/>
    </location>
</feature>